<protein>
    <submittedName>
        <fullName evidence="1">Uncharacterized protein</fullName>
    </submittedName>
</protein>
<accession>A0A2Z6S2Y4</accession>
<dbReference type="Proteomes" id="UP000615446">
    <property type="component" value="Unassembled WGS sequence"/>
</dbReference>
<comment type="caution">
    <text evidence="1">The sequence shown here is derived from an EMBL/GenBank/DDBJ whole genome shotgun (WGS) entry which is preliminary data.</text>
</comment>
<reference evidence="1 3" key="1">
    <citation type="submission" date="2017-11" db="EMBL/GenBank/DDBJ databases">
        <title>The genome of Rhizophagus clarus HR1 reveals common genetic basis of auxotrophy among arbuscular mycorrhizal fungi.</title>
        <authorList>
            <person name="Kobayashi Y."/>
        </authorList>
    </citation>
    <scope>NUCLEOTIDE SEQUENCE [LARGE SCALE GENOMIC DNA]</scope>
    <source>
        <strain evidence="1 3">HR1</strain>
    </source>
</reference>
<reference evidence="2" key="2">
    <citation type="submission" date="2019-10" db="EMBL/GenBank/DDBJ databases">
        <title>Conservation and host-specific expression of non-tandemly repeated heterogenous ribosome RNA gene in arbuscular mycorrhizal fungi.</title>
        <authorList>
            <person name="Maeda T."/>
            <person name="Kobayashi Y."/>
            <person name="Nakagawa T."/>
            <person name="Ezawa T."/>
            <person name="Yamaguchi K."/>
            <person name="Bino T."/>
            <person name="Nishimoto Y."/>
            <person name="Shigenobu S."/>
            <person name="Kawaguchi M."/>
        </authorList>
    </citation>
    <scope>NUCLEOTIDE SEQUENCE</scope>
    <source>
        <strain evidence="2">HR1</strain>
    </source>
</reference>
<name>A0A2Z6S2Y4_9GLOM</name>
<keyword evidence="3" id="KW-1185">Reference proteome</keyword>
<dbReference type="Proteomes" id="UP000247702">
    <property type="component" value="Unassembled WGS sequence"/>
</dbReference>
<sequence length="87" mass="10428">MKSYLVPPHIPREEFEKLSKEERIEIVVAFCEDLREIEEGILTDEMMFEHGKHIEPCEFCSPQDCECTYEQYKARMERMEKEAIVII</sequence>
<gene>
    <name evidence="2" type="ORF">RCL2_000705000</name>
    <name evidence="1" type="ORF">RclHR1_05120010</name>
</gene>
<dbReference type="AlphaFoldDB" id="A0A2Z6S2Y4"/>
<dbReference type="EMBL" id="BEXD01003885">
    <property type="protein sequence ID" value="GBC03440.1"/>
    <property type="molecule type" value="Genomic_DNA"/>
</dbReference>
<evidence type="ECO:0000313" key="2">
    <source>
        <dbReference type="EMBL" id="GES79750.1"/>
    </source>
</evidence>
<dbReference type="OrthoDB" id="2328711at2759"/>
<organism evidence="1 3">
    <name type="scientific">Rhizophagus clarus</name>
    <dbReference type="NCBI Taxonomy" id="94130"/>
    <lineage>
        <taxon>Eukaryota</taxon>
        <taxon>Fungi</taxon>
        <taxon>Fungi incertae sedis</taxon>
        <taxon>Mucoromycota</taxon>
        <taxon>Glomeromycotina</taxon>
        <taxon>Glomeromycetes</taxon>
        <taxon>Glomerales</taxon>
        <taxon>Glomeraceae</taxon>
        <taxon>Rhizophagus</taxon>
    </lineage>
</organism>
<proteinExistence type="predicted"/>
<evidence type="ECO:0000313" key="3">
    <source>
        <dbReference type="Proteomes" id="UP000247702"/>
    </source>
</evidence>
<evidence type="ECO:0000313" key="1">
    <source>
        <dbReference type="EMBL" id="GBC03440.1"/>
    </source>
</evidence>
<dbReference type="EMBL" id="BLAL01000044">
    <property type="protein sequence ID" value="GES79750.1"/>
    <property type="molecule type" value="Genomic_DNA"/>
</dbReference>